<dbReference type="Pfam" id="PF22621">
    <property type="entry name" value="CurL-like_PKS_C"/>
    <property type="match status" value="1"/>
</dbReference>
<feature type="region of interest" description="C-terminal hotdog fold" evidence="4">
    <location>
        <begin position="1451"/>
        <end position="1598"/>
    </location>
</feature>
<feature type="compositionally biased region" description="Low complexity" evidence="5">
    <location>
        <begin position="1719"/>
        <end position="1748"/>
    </location>
</feature>
<evidence type="ECO:0000259" key="6">
    <source>
        <dbReference type="PROSITE" id="PS50075"/>
    </source>
</evidence>
<keyword evidence="3" id="KW-0808">Transferase</keyword>
<dbReference type="Gene3D" id="3.30.70.3290">
    <property type="match status" value="1"/>
</dbReference>
<dbReference type="Gene3D" id="1.10.1200.10">
    <property type="entry name" value="ACP-like"/>
    <property type="match status" value="1"/>
</dbReference>
<dbReference type="InterPro" id="IPR001227">
    <property type="entry name" value="Ac_transferase_dom_sf"/>
</dbReference>
<dbReference type="InterPro" id="IPR018201">
    <property type="entry name" value="Ketoacyl_synth_AS"/>
</dbReference>
<dbReference type="Gene3D" id="3.40.50.1820">
    <property type="entry name" value="alpha/beta hydrolase"/>
    <property type="match status" value="1"/>
</dbReference>
<evidence type="ECO:0000259" key="8">
    <source>
        <dbReference type="PROSITE" id="PS52019"/>
    </source>
</evidence>
<dbReference type="Pfam" id="PF00975">
    <property type="entry name" value="Thioesterase"/>
    <property type="match status" value="1"/>
</dbReference>
<dbReference type="GO" id="GO:0004312">
    <property type="term" value="F:fatty acid synthase activity"/>
    <property type="evidence" value="ECO:0007669"/>
    <property type="project" value="TreeGrafter"/>
</dbReference>
<dbReference type="InterPro" id="IPR049900">
    <property type="entry name" value="PKS_mFAS_DH"/>
</dbReference>
<dbReference type="Pfam" id="PF00550">
    <property type="entry name" value="PP-binding"/>
    <property type="match status" value="1"/>
</dbReference>
<dbReference type="SUPFAM" id="SSF55048">
    <property type="entry name" value="Probable ACP-binding domain of malonyl-CoA ACP transacylase"/>
    <property type="match status" value="1"/>
</dbReference>
<dbReference type="SUPFAM" id="SSF53901">
    <property type="entry name" value="Thiolase-like"/>
    <property type="match status" value="1"/>
</dbReference>
<dbReference type="InterPro" id="IPR042104">
    <property type="entry name" value="PKS_dehydratase_sf"/>
</dbReference>
<evidence type="ECO:0000256" key="1">
    <source>
        <dbReference type="ARBA" id="ARBA00022450"/>
    </source>
</evidence>
<dbReference type="InterPro" id="IPR009081">
    <property type="entry name" value="PP-bd_ACP"/>
</dbReference>
<dbReference type="GO" id="GO:0004315">
    <property type="term" value="F:3-oxoacyl-[acyl-carrier-protein] synthase activity"/>
    <property type="evidence" value="ECO:0007669"/>
    <property type="project" value="InterPro"/>
</dbReference>
<dbReference type="OrthoDB" id="329835at2759"/>
<dbReference type="Gene3D" id="3.30.70.250">
    <property type="entry name" value="Malonyl-CoA ACP transacylase, ACP-binding"/>
    <property type="match status" value="1"/>
</dbReference>
<dbReference type="NCBIfam" id="TIGR04532">
    <property type="entry name" value="PT_fungal_PKS"/>
    <property type="match status" value="1"/>
</dbReference>
<dbReference type="EMBL" id="ML986784">
    <property type="protein sequence ID" value="KAF2258098.1"/>
    <property type="molecule type" value="Genomic_DNA"/>
</dbReference>
<organism evidence="9 10">
    <name type="scientific">Lojkania enalia</name>
    <dbReference type="NCBI Taxonomy" id="147567"/>
    <lineage>
        <taxon>Eukaryota</taxon>
        <taxon>Fungi</taxon>
        <taxon>Dikarya</taxon>
        <taxon>Ascomycota</taxon>
        <taxon>Pezizomycotina</taxon>
        <taxon>Dothideomycetes</taxon>
        <taxon>Pleosporomycetidae</taxon>
        <taxon>Pleosporales</taxon>
        <taxon>Pleosporales incertae sedis</taxon>
        <taxon>Lojkania</taxon>
    </lineage>
</organism>
<dbReference type="SUPFAM" id="SSF52151">
    <property type="entry name" value="FabD/lysophospholipase-like"/>
    <property type="match status" value="1"/>
</dbReference>
<dbReference type="InterPro" id="IPR014031">
    <property type="entry name" value="Ketoacyl_synth_C"/>
</dbReference>
<feature type="region of interest" description="Disordered" evidence="5">
    <location>
        <begin position="1600"/>
        <end position="1642"/>
    </location>
</feature>
<dbReference type="GO" id="GO:0044550">
    <property type="term" value="P:secondary metabolite biosynthetic process"/>
    <property type="evidence" value="ECO:0007669"/>
    <property type="project" value="TreeGrafter"/>
</dbReference>
<dbReference type="SMART" id="SM00825">
    <property type="entry name" value="PKS_KS"/>
    <property type="match status" value="1"/>
</dbReference>
<dbReference type="PROSITE" id="PS52019">
    <property type="entry name" value="PKS_MFAS_DH"/>
    <property type="match status" value="1"/>
</dbReference>
<accession>A0A9P4JWV0</accession>
<dbReference type="Proteomes" id="UP000800093">
    <property type="component" value="Unassembled WGS sequence"/>
</dbReference>
<keyword evidence="10" id="KW-1185">Reference proteome</keyword>
<dbReference type="SUPFAM" id="SSF53474">
    <property type="entry name" value="alpha/beta-Hydrolases"/>
    <property type="match status" value="1"/>
</dbReference>
<reference evidence="10" key="1">
    <citation type="journal article" date="2020" name="Stud. Mycol.">
        <title>101 Dothideomycetes genomes: A test case for predicting lifestyles and emergence of pathogens.</title>
        <authorList>
            <person name="Haridas S."/>
            <person name="Albert R."/>
            <person name="Binder M."/>
            <person name="Bloem J."/>
            <person name="LaButti K."/>
            <person name="Salamov A."/>
            <person name="Andreopoulos B."/>
            <person name="Baker S."/>
            <person name="Barry K."/>
            <person name="Bills G."/>
            <person name="Bluhm B."/>
            <person name="Cannon C."/>
            <person name="Castanera R."/>
            <person name="Culley D."/>
            <person name="Daum C."/>
            <person name="Ezra D."/>
            <person name="Gonzalez J."/>
            <person name="Henrissat B."/>
            <person name="Kuo A."/>
            <person name="Liang C."/>
            <person name="Lipzen A."/>
            <person name="Lutzoni F."/>
            <person name="Magnuson J."/>
            <person name="Mondo S."/>
            <person name="Nolan M."/>
            <person name="Ohm R."/>
            <person name="Pangilinan J."/>
            <person name="Park H.-J."/>
            <person name="Ramirez L."/>
            <person name="Alfaro M."/>
            <person name="Sun H."/>
            <person name="Tritt A."/>
            <person name="Yoshinaga Y."/>
            <person name="Zwiers L.-H."/>
            <person name="Turgeon B."/>
            <person name="Goodwin S."/>
            <person name="Spatafora J."/>
            <person name="Crous P."/>
            <person name="Grigoriev I."/>
        </authorList>
    </citation>
    <scope>NUCLEOTIDE SEQUENCE [LARGE SCALE GENOMIC DNA]</scope>
    <source>
        <strain evidence="10">CBS 304.66</strain>
    </source>
</reference>
<evidence type="ECO:0000256" key="3">
    <source>
        <dbReference type="ARBA" id="ARBA00022679"/>
    </source>
</evidence>
<dbReference type="PROSITE" id="PS00606">
    <property type="entry name" value="KS3_1"/>
    <property type="match status" value="1"/>
</dbReference>
<evidence type="ECO:0000256" key="4">
    <source>
        <dbReference type="PROSITE-ProRule" id="PRU01363"/>
    </source>
</evidence>
<dbReference type="SUPFAM" id="SSF47336">
    <property type="entry name" value="ACP-like"/>
    <property type="match status" value="1"/>
</dbReference>
<dbReference type="SMART" id="SM00827">
    <property type="entry name" value="PKS_AT"/>
    <property type="match status" value="1"/>
</dbReference>
<dbReference type="InterPro" id="IPR006162">
    <property type="entry name" value="Ppantetheine_attach_site"/>
</dbReference>
<sequence length="2090" mass="228057">MAATTITHNTKTILLFGDQTDPWIDDIDQLYKQAVSTPWLQAFLDELSWTMNTEVKAIMLDPILQDSLGHFSSLKELSERYRHNTDELGMARSLLIYAMRAANLLQWVNQDPNLLKPGSRPEWLGISGGLISLSPLAISKDFNTLYDACIEVARLLVRACKFTSMRSRAMEDRPGVWGWAVLGISPDELRTALDQFQQAAGIPSIKRGQVAVTGAGWNTIVGPPSVLELFIKQCPAVRTLAKNPLNIHALLHTANPSPDEVDYIVGQNSNFLDKPLICSNQDIWGMDDPSATYATWGDMLRAICLQLLSCPLDLTLTVGRLCTKLSEVDIARIIPIGTSCHTPYLAGALRTGGKVVSIQDQQSFIRENLSLQNDRIAIVGMAGRGPGCDNADQLWELIMAKQDLCREIPEDRFKIDEFYCDTHGKGGKCTMTTRYGCFMDNPGNFDARFFHISPREAMVMHPGHRQFLMSSYEALEMAGYSDGRTQAIDPTRIAVFHGQCSDDWYNHSHPTLGCDAYTLQGQQRAFGSGRVAWQFNWEGPTYSLDSACASSTSCIHLACISLLSKDIDMAVAGASNILSYPHAFNCLSKAGVLSDSGNCKTFRDDADGYSRGDFVGAVVLKRLEDAVAHNDNILAVVAASGRNHSGNSTSITTSDAGAQERLLQKLFRNAQVSPNDISYVEVHGTGTQIGDPAEIGALSSFFKHRHPLHGPVALGGVKANFGHSEAAAGLAELLKCVMIFQKKTIPPQVGMPHALNPKFPSLSTLNMEIPSEPRTFDRTSDGRPRRILLSNFDAAGGNACLLLEDYHAVDNNKYGADPRSYHVIVTSARTQASHQVNKRRLIEWLRGNSAVRVQDVAYTTTARRMHHPIRFACAAATIQELIKNLEADVEMTEMTSPLKEPPIVFVFTGQGSHYAGMGSDLYDTSPIFRETVNLCVGICGEHGFPPFLDLITDNSIDMSTKTSVQTQLAVITLEIGLITFWKSVGVHPSIVMGHSLGEYTALYAAGVLSLSDVLYLVGQRALLILERCDADTSAMLAVPMSSTTTDKFLKNWNQSSSCAVACINSPTATVISGSTSDIAQLQAELTTPSKVLSVPYAFHSSQMDPILADYASLAEGVTFSEPKMPVASTLLGSIIETSGLFTAHYLEQQTRQPVDFIGALNAISLKLADPIWLELGPGYVCSSFIRSTLSPSYPSKKIMSTLDKTIGGRDWMSISKCITAVYMQGVTIDWAALHAPYTSCLKMVTLPSYAWDLKSYWVTYTEASKAMRTSSPSTGTVTKQHSISTCAQYIVNQSSSSIKIDVTLGAFLADPALCALIDGHRMQHEPICTGSIFCEAALATTMYALETNGRKDDAMITRLRLQNPNMTRPLTRNLVDLDGELLTTVTMENKSTNEILVSWKASGQGISYDLGTCKLTIYSNGDSLQADWGRLSYFIKAKMDEVIRAAKEGRGHRFQPNIFYALFDRTVEYSRDYQSIKDAFVSSDFAEAVAEVSLQEHPIGTRFVASPYWAEGITQLAGFTVNSNPQNVSGTSFINSGFEKFEQTTALEAGKSYFSYVRVSHQDKESRTCDVFVFNSNSKLIAQCCGLHFHQISNDTLRQVVSGKSKPPGQPKNDLLRESPSEITPPMPKKSNKLSRKNEKGTSLATPGVLQIMLEIISDETGIAISELTDDAIITDLGVDSIMAIEVASKVSAATSLELLPSFLIEHHTIGALRRTFGSSSPLTTSTQATTPKSSASSPPESSASSMSGIGLDSDYVVVKECALTPAAEVNENQIRTIQQQDDAVEDSSPQPRVRITLLHGRPYKTDQDAQGAPPFYVIADGTGTIATYIHLTAHIRSNIAFYGIDSPFLRCPSRLTLDVGIPGTAKLIVEALIKKQPKGVPFWIGGFSGGAMIAYEVCRQLSAAGYEVDSLLLIDMCSPRQLTGQVVSSDIGVPIMEAMSRQDESGVWDATGNTTKHLRSVFAAVAAYHPPLPPKGQSPVKRTAIIWARKGMIQRCSASQQLMDILTVENIPIKAYPGFMEDPRLGAVAWGIPNKTNADLGANGWDRYVDGDTLVCSSIEADHLEMPTPGYAHLLGEAIEQAFDHFRRT</sequence>
<dbReference type="InterPro" id="IPR020841">
    <property type="entry name" value="PKS_Beta-ketoAc_synthase_dom"/>
</dbReference>
<dbReference type="InterPro" id="IPR029058">
    <property type="entry name" value="AB_hydrolase_fold"/>
</dbReference>
<dbReference type="InterPro" id="IPR016035">
    <property type="entry name" value="Acyl_Trfase/lysoPLipase"/>
</dbReference>
<dbReference type="Pfam" id="PF02801">
    <property type="entry name" value="Ketoacyl-synt_C"/>
    <property type="match status" value="1"/>
</dbReference>
<dbReference type="Gene3D" id="3.40.366.10">
    <property type="entry name" value="Malonyl-Coenzyme A Acyl Carrier Protein, domain 2"/>
    <property type="match status" value="1"/>
</dbReference>
<gene>
    <name evidence="9" type="ORF">CC78DRAFT_596656</name>
</gene>
<dbReference type="PROSITE" id="PS52004">
    <property type="entry name" value="KS3_2"/>
    <property type="match status" value="1"/>
</dbReference>
<protein>
    <submittedName>
        <fullName evidence="9">Ketoacyl-synt-domain-containing protein</fullName>
    </submittedName>
</protein>
<feature type="region of interest" description="Disordered" evidence="5">
    <location>
        <begin position="1716"/>
        <end position="1748"/>
    </location>
</feature>
<feature type="domain" description="PKS/mFAS DH" evidence="8">
    <location>
        <begin position="1287"/>
        <end position="1598"/>
    </location>
</feature>
<dbReference type="GO" id="GO:0031177">
    <property type="term" value="F:phosphopantetheine binding"/>
    <property type="evidence" value="ECO:0007669"/>
    <property type="project" value="InterPro"/>
</dbReference>
<dbReference type="Gene3D" id="3.10.129.110">
    <property type="entry name" value="Polyketide synthase dehydratase"/>
    <property type="match status" value="1"/>
</dbReference>
<comment type="caution">
    <text evidence="4">Lacks conserved residue(s) required for the propagation of feature annotation.</text>
</comment>
<dbReference type="InterPro" id="IPR032088">
    <property type="entry name" value="SAT"/>
</dbReference>
<dbReference type="Pfam" id="PF16073">
    <property type="entry name" value="SAT"/>
    <property type="match status" value="1"/>
</dbReference>
<dbReference type="SMART" id="SM00823">
    <property type="entry name" value="PKS_PP"/>
    <property type="match status" value="1"/>
</dbReference>
<feature type="domain" description="Ketosynthase family 3 (KS3)" evidence="7">
    <location>
        <begin position="373"/>
        <end position="805"/>
    </location>
</feature>
<dbReference type="CDD" id="cd00833">
    <property type="entry name" value="PKS"/>
    <property type="match status" value="1"/>
</dbReference>
<dbReference type="Pfam" id="PF00109">
    <property type="entry name" value="ketoacyl-synt"/>
    <property type="match status" value="1"/>
</dbReference>
<dbReference type="GO" id="GO:0006633">
    <property type="term" value="P:fatty acid biosynthetic process"/>
    <property type="evidence" value="ECO:0007669"/>
    <property type="project" value="InterPro"/>
</dbReference>
<comment type="caution">
    <text evidence="9">The sequence shown here is derived from an EMBL/GenBank/DDBJ whole genome shotgun (WGS) entry which is preliminary data.</text>
</comment>
<evidence type="ECO:0000259" key="7">
    <source>
        <dbReference type="PROSITE" id="PS52004"/>
    </source>
</evidence>
<dbReference type="PANTHER" id="PTHR43775:SF37">
    <property type="entry name" value="SI:DKEY-61P9.11"/>
    <property type="match status" value="1"/>
</dbReference>
<dbReference type="InterPro" id="IPR001031">
    <property type="entry name" value="Thioesterase"/>
</dbReference>
<evidence type="ECO:0000256" key="5">
    <source>
        <dbReference type="SAM" id="MobiDB-lite"/>
    </source>
</evidence>
<keyword evidence="2" id="KW-0597">Phosphoprotein</keyword>
<dbReference type="InterPro" id="IPR049551">
    <property type="entry name" value="PKS_DH_C"/>
</dbReference>
<feature type="region of interest" description="N-terminal hotdog fold" evidence="4">
    <location>
        <begin position="1287"/>
        <end position="1430"/>
    </location>
</feature>
<dbReference type="Pfam" id="PF00698">
    <property type="entry name" value="Acyl_transf_1"/>
    <property type="match status" value="1"/>
</dbReference>
<dbReference type="PROSITE" id="PS50075">
    <property type="entry name" value="CARRIER"/>
    <property type="match status" value="1"/>
</dbReference>
<dbReference type="Gene3D" id="3.40.47.10">
    <property type="match status" value="1"/>
</dbReference>
<dbReference type="InterPro" id="IPR016036">
    <property type="entry name" value="Malonyl_transacylase_ACP-bd"/>
</dbReference>
<dbReference type="InterPro" id="IPR020806">
    <property type="entry name" value="PKS_PP-bd"/>
</dbReference>
<evidence type="ECO:0000256" key="2">
    <source>
        <dbReference type="ARBA" id="ARBA00022553"/>
    </source>
</evidence>
<dbReference type="InterPro" id="IPR014043">
    <property type="entry name" value="Acyl_transferase_dom"/>
</dbReference>
<dbReference type="InterPro" id="IPR036736">
    <property type="entry name" value="ACP-like_sf"/>
</dbReference>
<dbReference type="InterPro" id="IPR030918">
    <property type="entry name" value="PT_fungal_PKS"/>
</dbReference>
<evidence type="ECO:0000313" key="9">
    <source>
        <dbReference type="EMBL" id="KAF2258098.1"/>
    </source>
</evidence>
<dbReference type="InterPro" id="IPR016039">
    <property type="entry name" value="Thiolase-like"/>
</dbReference>
<dbReference type="PANTHER" id="PTHR43775">
    <property type="entry name" value="FATTY ACID SYNTHASE"/>
    <property type="match status" value="1"/>
</dbReference>
<keyword evidence="1" id="KW-0596">Phosphopantetheine</keyword>
<dbReference type="PROSITE" id="PS00012">
    <property type="entry name" value="PHOSPHOPANTETHEINE"/>
    <property type="match status" value="1"/>
</dbReference>
<name>A0A9P4JWV0_9PLEO</name>
<evidence type="ECO:0000313" key="10">
    <source>
        <dbReference type="Proteomes" id="UP000800093"/>
    </source>
</evidence>
<feature type="domain" description="Carrier" evidence="6">
    <location>
        <begin position="1644"/>
        <end position="1721"/>
    </location>
</feature>
<dbReference type="InterPro" id="IPR050091">
    <property type="entry name" value="PKS_NRPS_Biosynth_Enz"/>
</dbReference>
<dbReference type="Pfam" id="PF14765">
    <property type="entry name" value="PS-DH"/>
    <property type="match status" value="1"/>
</dbReference>
<dbReference type="InterPro" id="IPR014030">
    <property type="entry name" value="Ketoacyl_synth_N"/>
</dbReference>
<proteinExistence type="predicted"/>